<protein>
    <recommendedName>
        <fullName evidence="3">F-box domain-containing protein</fullName>
    </recommendedName>
</protein>
<evidence type="ECO:0000313" key="2">
    <source>
        <dbReference type="Proteomes" id="UP000218334"/>
    </source>
</evidence>
<dbReference type="Proteomes" id="UP000218334">
    <property type="component" value="Unassembled WGS sequence"/>
</dbReference>
<dbReference type="AlphaFoldDB" id="A0A2H3BM46"/>
<name>A0A2H3BM46_9AGAR</name>
<dbReference type="EMBL" id="KZ293425">
    <property type="protein sequence ID" value="PBK70730.1"/>
    <property type="molecule type" value="Genomic_DNA"/>
</dbReference>
<sequence length="505" mass="56487">MSCLTCSNCGFINLLPPEPHVQQNFNAIQNSDDLVSQLLRGSRPLLDADHAFIDAVIAKLERLRCLYDDQLQGIQTRRGPVLKSLENHQSVYAPIRRLPRDVLIEIFHLVCAPSNLGKGAYWASGARIHDSLDLSGPLWVLGRVCGLWRDTLHTSPASWAQNVVLKSPFSKHAPEILQTYLEHTGEHPLNLMVTCDRPNAGASEIMFLVVQSCYRWKNTIKLVVLEDRNFDYRLDMCLNAPQLWQASLSSQGIHQVRLPPSITHYSGCITGVEDFQLLSHLPKLRTCSLRPFWRSEVKLRVEAPVIMAELRHLSVDCADFANFITAPLLQHLTVSGSPGQQSACITSFLHRSGCHLESFSCIEHTLVELSSESPALIGNMLSSEACSTISRLKIQLDPQLDQFAGALSLPSVLPNLRHLILCIVAPAEKDEWYPILDMIRSRHDAGLIKTVELQFADDECASMYGYDITAETRALTGDRLEMRVEAWNPPAMEDWARFHGSTVIG</sequence>
<proteinExistence type="predicted"/>
<organism evidence="1 2">
    <name type="scientific">Armillaria solidipes</name>
    <dbReference type="NCBI Taxonomy" id="1076256"/>
    <lineage>
        <taxon>Eukaryota</taxon>
        <taxon>Fungi</taxon>
        <taxon>Dikarya</taxon>
        <taxon>Basidiomycota</taxon>
        <taxon>Agaricomycotina</taxon>
        <taxon>Agaricomycetes</taxon>
        <taxon>Agaricomycetidae</taxon>
        <taxon>Agaricales</taxon>
        <taxon>Marasmiineae</taxon>
        <taxon>Physalacriaceae</taxon>
        <taxon>Armillaria</taxon>
    </lineage>
</organism>
<dbReference type="STRING" id="1076256.A0A2H3BM46"/>
<reference evidence="2" key="1">
    <citation type="journal article" date="2017" name="Nat. Ecol. Evol.">
        <title>Genome expansion and lineage-specific genetic innovations in the forest pathogenic fungi Armillaria.</title>
        <authorList>
            <person name="Sipos G."/>
            <person name="Prasanna A.N."/>
            <person name="Walter M.C."/>
            <person name="O'Connor E."/>
            <person name="Balint B."/>
            <person name="Krizsan K."/>
            <person name="Kiss B."/>
            <person name="Hess J."/>
            <person name="Varga T."/>
            <person name="Slot J."/>
            <person name="Riley R."/>
            <person name="Boka B."/>
            <person name="Rigling D."/>
            <person name="Barry K."/>
            <person name="Lee J."/>
            <person name="Mihaltcheva S."/>
            <person name="LaButti K."/>
            <person name="Lipzen A."/>
            <person name="Waldron R."/>
            <person name="Moloney N.M."/>
            <person name="Sperisen C."/>
            <person name="Kredics L."/>
            <person name="Vagvoelgyi C."/>
            <person name="Patrignani A."/>
            <person name="Fitzpatrick D."/>
            <person name="Nagy I."/>
            <person name="Doyle S."/>
            <person name="Anderson J.B."/>
            <person name="Grigoriev I.V."/>
            <person name="Gueldener U."/>
            <person name="Muensterkoetter M."/>
            <person name="Nagy L.G."/>
        </authorList>
    </citation>
    <scope>NUCLEOTIDE SEQUENCE [LARGE SCALE GENOMIC DNA]</scope>
    <source>
        <strain evidence="2">28-4</strain>
    </source>
</reference>
<accession>A0A2H3BM46</accession>
<gene>
    <name evidence="1" type="ORF">ARMSODRAFT_90697</name>
</gene>
<keyword evidence="2" id="KW-1185">Reference proteome</keyword>
<evidence type="ECO:0000313" key="1">
    <source>
        <dbReference type="EMBL" id="PBK70730.1"/>
    </source>
</evidence>
<evidence type="ECO:0008006" key="3">
    <source>
        <dbReference type="Google" id="ProtNLM"/>
    </source>
</evidence>